<proteinExistence type="predicted"/>
<feature type="non-terminal residue" evidence="1">
    <location>
        <position position="1"/>
    </location>
</feature>
<dbReference type="EMBL" id="BARU01040103">
    <property type="protein sequence ID" value="GAH88078.1"/>
    <property type="molecule type" value="Genomic_DNA"/>
</dbReference>
<sequence length="156" mass="17443">YCDGVPCEKFIPIDYSVIGGEGYNYIDGKGCGVILYIKNTDVIGGTFTVEFLIILQTGGTTTIDGSKYIEAGGIGTVSASYEGAPLKTRHSYTYSVTAPTKLNPAYEEVEVIRYRPVTEYRETIKYRFVPEEVTVLKTRTVIRYKRVPSLEYLTSY</sequence>
<gene>
    <name evidence="1" type="ORF">S03H2_62057</name>
</gene>
<reference evidence="1" key="1">
    <citation type="journal article" date="2014" name="Front. Microbiol.">
        <title>High frequency of phylogenetically diverse reductive dehalogenase-homologous genes in deep subseafloor sedimentary metagenomes.</title>
        <authorList>
            <person name="Kawai M."/>
            <person name="Futagami T."/>
            <person name="Toyoda A."/>
            <person name="Takaki Y."/>
            <person name="Nishi S."/>
            <person name="Hori S."/>
            <person name="Arai W."/>
            <person name="Tsubouchi T."/>
            <person name="Morono Y."/>
            <person name="Uchiyama I."/>
            <person name="Ito T."/>
            <person name="Fujiyama A."/>
            <person name="Inagaki F."/>
            <person name="Takami H."/>
        </authorList>
    </citation>
    <scope>NUCLEOTIDE SEQUENCE</scope>
    <source>
        <strain evidence="1">Expedition CK06-06</strain>
    </source>
</reference>
<name>X1L1N7_9ZZZZ</name>
<accession>X1L1N7</accession>
<organism evidence="1">
    <name type="scientific">marine sediment metagenome</name>
    <dbReference type="NCBI Taxonomy" id="412755"/>
    <lineage>
        <taxon>unclassified sequences</taxon>
        <taxon>metagenomes</taxon>
        <taxon>ecological metagenomes</taxon>
    </lineage>
</organism>
<evidence type="ECO:0000313" key="1">
    <source>
        <dbReference type="EMBL" id="GAH88078.1"/>
    </source>
</evidence>
<dbReference type="AlphaFoldDB" id="X1L1N7"/>
<protein>
    <submittedName>
        <fullName evidence="1">Uncharacterized protein</fullName>
    </submittedName>
</protein>
<comment type="caution">
    <text evidence="1">The sequence shown here is derived from an EMBL/GenBank/DDBJ whole genome shotgun (WGS) entry which is preliminary data.</text>
</comment>